<feature type="domain" description="PD-(D/E)XK endonuclease-like" evidence="8">
    <location>
        <begin position="19"/>
        <end position="221"/>
    </location>
</feature>
<dbReference type="GO" id="GO:0004386">
    <property type="term" value="F:helicase activity"/>
    <property type="evidence" value="ECO:0007669"/>
    <property type="project" value="UniProtKB-KW"/>
</dbReference>
<dbReference type="OrthoDB" id="5413799at2"/>
<evidence type="ECO:0000256" key="7">
    <source>
        <dbReference type="ARBA" id="ARBA00023204"/>
    </source>
</evidence>
<evidence type="ECO:0000313" key="9">
    <source>
        <dbReference type="EMBL" id="RNB59415.1"/>
    </source>
</evidence>
<evidence type="ECO:0000256" key="3">
    <source>
        <dbReference type="ARBA" id="ARBA00022801"/>
    </source>
</evidence>
<evidence type="ECO:0000256" key="6">
    <source>
        <dbReference type="ARBA" id="ARBA00023125"/>
    </source>
</evidence>
<dbReference type="GO" id="GO:0006281">
    <property type="term" value="P:DNA repair"/>
    <property type="evidence" value="ECO:0007669"/>
    <property type="project" value="UniProtKB-KW"/>
</dbReference>
<keyword evidence="3" id="KW-0378">Hydrolase</keyword>
<keyword evidence="6" id="KW-0238">DNA-binding</keyword>
<dbReference type="InterPro" id="IPR038726">
    <property type="entry name" value="PDDEXK_AddAB-type"/>
</dbReference>
<keyword evidence="1" id="KW-0547">Nucleotide-binding</keyword>
<keyword evidence="2" id="KW-0227">DNA damage</keyword>
<gene>
    <name evidence="9" type="ORF">EDM57_04545</name>
</gene>
<dbReference type="Pfam" id="PF12705">
    <property type="entry name" value="PDDEXK_1"/>
    <property type="match status" value="1"/>
</dbReference>
<dbReference type="GO" id="GO:0016787">
    <property type="term" value="F:hydrolase activity"/>
    <property type="evidence" value="ECO:0007669"/>
    <property type="project" value="UniProtKB-KW"/>
</dbReference>
<dbReference type="AlphaFoldDB" id="A0A3M8B9B5"/>
<proteinExistence type="predicted"/>
<dbReference type="InterPro" id="IPR011335">
    <property type="entry name" value="Restrct_endonuc-II-like"/>
</dbReference>
<keyword evidence="5" id="KW-0067">ATP-binding</keyword>
<evidence type="ECO:0000256" key="5">
    <source>
        <dbReference type="ARBA" id="ARBA00022840"/>
    </source>
</evidence>
<dbReference type="Gene3D" id="3.90.320.10">
    <property type="match status" value="2"/>
</dbReference>
<dbReference type="SUPFAM" id="SSF52980">
    <property type="entry name" value="Restriction endonuclease-like"/>
    <property type="match status" value="1"/>
</dbReference>
<protein>
    <submittedName>
        <fullName evidence="9">PD-(D/E)XK nuclease family protein</fullName>
    </submittedName>
</protein>
<evidence type="ECO:0000256" key="4">
    <source>
        <dbReference type="ARBA" id="ARBA00022806"/>
    </source>
</evidence>
<keyword evidence="4" id="KW-0347">Helicase</keyword>
<dbReference type="GO" id="GO:0003677">
    <property type="term" value="F:DNA binding"/>
    <property type="evidence" value="ECO:0007669"/>
    <property type="project" value="UniProtKB-KW"/>
</dbReference>
<dbReference type="EMBL" id="RHHS01000013">
    <property type="protein sequence ID" value="RNB59415.1"/>
    <property type="molecule type" value="Genomic_DNA"/>
</dbReference>
<dbReference type="Proteomes" id="UP000268829">
    <property type="component" value="Unassembled WGS sequence"/>
</dbReference>
<name>A0A3M8B9B5_9BACL</name>
<organism evidence="9 10">
    <name type="scientific">Brevibacillus gelatini</name>
    <dbReference type="NCBI Taxonomy" id="1655277"/>
    <lineage>
        <taxon>Bacteria</taxon>
        <taxon>Bacillati</taxon>
        <taxon>Bacillota</taxon>
        <taxon>Bacilli</taxon>
        <taxon>Bacillales</taxon>
        <taxon>Paenibacillaceae</taxon>
        <taxon>Brevibacillus</taxon>
    </lineage>
</organism>
<comment type="caution">
    <text evidence="9">The sequence shown here is derived from an EMBL/GenBank/DDBJ whole genome shotgun (WGS) entry which is preliminary data.</text>
</comment>
<reference evidence="9 10" key="1">
    <citation type="submission" date="2018-10" db="EMBL/GenBank/DDBJ databases">
        <title>Phylogenomics of Brevibacillus.</title>
        <authorList>
            <person name="Dunlap C."/>
        </authorList>
    </citation>
    <scope>NUCLEOTIDE SEQUENCE [LARGE SCALE GENOMIC DNA]</scope>
    <source>
        <strain evidence="9 10">DSM 100115</strain>
    </source>
</reference>
<evidence type="ECO:0000313" key="10">
    <source>
        <dbReference type="Proteomes" id="UP000268829"/>
    </source>
</evidence>
<evidence type="ECO:0000256" key="1">
    <source>
        <dbReference type="ARBA" id="ARBA00022741"/>
    </source>
</evidence>
<dbReference type="InterPro" id="IPR011604">
    <property type="entry name" value="PDDEXK-like_dom_sf"/>
</dbReference>
<keyword evidence="7" id="KW-0234">DNA repair</keyword>
<accession>A0A3M8B9B5</accession>
<evidence type="ECO:0000259" key="8">
    <source>
        <dbReference type="Pfam" id="PF12705"/>
    </source>
</evidence>
<sequence>MIQINGRCCMLTRSELDKFSYSRLNTFIQCPMKYFLKYVSGNYTEESKLHLELGNILHKGLEIKYRNIIEGNKQNYTYIKDVITYGIAEDTDKDKGRFLNGITQLKRIYGEESFFEAGNKSGLTYEEKLGIFFDYLEEDHDDDWQPIHVEFPFSFVFEDRVILEGFIDRIDQNKKGELTVVDYKSSDKRFDQKELATPLQMVIYALACRALFGKVPVEYMYDLILLGDRQYACTSGFLDRGVKKLHKVLDEIELCKVTGEWKPKASPLCWWCEFSGHNEDNPWYTAGLCEYYSLWSPHNKTFEKHKEYK</sequence>
<dbReference type="GO" id="GO:0005524">
    <property type="term" value="F:ATP binding"/>
    <property type="evidence" value="ECO:0007669"/>
    <property type="project" value="UniProtKB-KW"/>
</dbReference>
<keyword evidence="10" id="KW-1185">Reference proteome</keyword>
<evidence type="ECO:0000256" key="2">
    <source>
        <dbReference type="ARBA" id="ARBA00022763"/>
    </source>
</evidence>